<dbReference type="AlphaFoldDB" id="A0A9J6ERD3"/>
<feature type="domain" description="SCP" evidence="1">
    <location>
        <begin position="119"/>
        <end position="211"/>
    </location>
</feature>
<dbReference type="Pfam" id="PF00188">
    <property type="entry name" value="CAP"/>
    <property type="match status" value="1"/>
</dbReference>
<name>A0A9J6ERD3_RHIMP</name>
<protein>
    <recommendedName>
        <fullName evidence="1">SCP domain-containing protein</fullName>
    </recommendedName>
</protein>
<dbReference type="Gene3D" id="3.40.33.10">
    <property type="entry name" value="CAP"/>
    <property type="match status" value="1"/>
</dbReference>
<dbReference type="EMBL" id="JABSTU010000002">
    <property type="protein sequence ID" value="KAH8036953.1"/>
    <property type="molecule type" value="Genomic_DNA"/>
</dbReference>
<dbReference type="Proteomes" id="UP000821866">
    <property type="component" value="Chromosome 10"/>
</dbReference>
<dbReference type="InterPro" id="IPR014044">
    <property type="entry name" value="CAP_dom"/>
</dbReference>
<gene>
    <name evidence="2" type="ORF">HPB51_007622</name>
</gene>
<evidence type="ECO:0000259" key="1">
    <source>
        <dbReference type="Pfam" id="PF00188"/>
    </source>
</evidence>
<organism evidence="2 3">
    <name type="scientific">Rhipicephalus microplus</name>
    <name type="common">Cattle tick</name>
    <name type="synonym">Boophilus microplus</name>
    <dbReference type="NCBI Taxonomy" id="6941"/>
    <lineage>
        <taxon>Eukaryota</taxon>
        <taxon>Metazoa</taxon>
        <taxon>Ecdysozoa</taxon>
        <taxon>Arthropoda</taxon>
        <taxon>Chelicerata</taxon>
        <taxon>Arachnida</taxon>
        <taxon>Acari</taxon>
        <taxon>Parasitiformes</taxon>
        <taxon>Ixodida</taxon>
        <taxon>Ixodoidea</taxon>
        <taxon>Ixodidae</taxon>
        <taxon>Rhipicephalinae</taxon>
        <taxon>Rhipicephalus</taxon>
        <taxon>Boophilus</taxon>
    </lineage>
</organism>
<dbReference type="InterPro" id="IPR035940">
    <property type="entry name" value="CAP_sf"/>
</dbReference>
<dbReference type="SUPFAM" id="SSF55797">
    <property type="entry name" value="PR-1-like"/>
    <property type="match status" value="1"/>
</dbReference>
<comment type="caution">
    <text evidence="2">The sequence shown here is derived from an EMBL/GenBank/DDBJ whole genome shotgun (WGS) entry which is preliminary data.</text>
</comment>
<accession>A0A9J6ERD3</accession>
<dbReference type="VEuPathDB" id="VectorBase:LOC119179179"/>
<evidence type="ECO:0000313" key="2">
    <source>
        <dbReference type="EMBL" id="KAH8036953.1"/>
    </source>
</evidence>
<reference evidence="2" key="1">
    <citation type="journal article" date="2020" name="Cell">
        <title>Large-Scale Comparative Analyses of Tick Genomes Elucidate Their Genetic Diversity and Vector Capacities.</title>
        <authorList>
            <consortium name="Tick Genome and Microbiome Consortium (TIGMIC)"/>
            <person name="Jia N."/>
            <person name="Wang J."/>
            <person name="Shi W."/>
            <person name="Du L."/>
            <person name="Sun Y."/>
            <person name="Zhan W."/>
            <person name="Jiang J.F."/>
            <person name="Wang Q."/>
            <person name="Zhang B."/>
            <person name="Ji P."/>
            <person name="Bell-Sakyi L."/>
            <person name="Cui X.M."/>
            <person name="Yuan T.T."/>
            <person name="Jiang B.G."/>
            <person name="Yang W.F."/>
            <person name="Lam T.T."/>
            <person name="Chang Q.C."/>
            <person name="Ding S.J."/>
            <person name="Wang X.J."/>
            <person name="Zhu J.G."/>
            <person name="Ruan X.D."/>
            <person name="Zhao L."/>
            <person name="Wei J.T."/>
            <person name="Ye R.Z."/>
            <person name="Que T.C."/>
            <person name="Du C.H."/>
            <person name="Zhou Y.H."/>
            <person name="Cheng J.X."/>
            <person name="Dai P.F."/>
            <person name="Guo W.B."/>
            <person name="Han X.H."/>
            <person name="Huang E.J."/>
            <person name="Li L.F."/>
            <person name="Wei W."/>
            <person name="Gao Y.C."/>
            <person name="Liu J.Z."/>
            <person name="Shao H.Z."/>
            <person name="Wang X."/>
            <person name="Wang C.C."/>
            <person name="Yang T.C."/>
            <person name="Huo Q.B."/>
            <person name="Li W."/>
            <person name="Chen H.Y."/>
            <person name="Chen S.E."/>
            <person name="Zhou L.G."/>
            <person name="Ni X.B."/>
            <person name="Tian J.H."/>
            <person name="Sheng Y."/>
            <person name="Liu T."/>
            <person name="Pan Y.S."/>
            <person name="Xia L.Y."/>
            <person name="Li J."/>
            <person name="Zhao F."/>
            <person name="Cao W.C."/>
        </authorList>
    </citation>
    <scope>NUCLEOTIDE SEQUENCE</scope>
    <source>
        <strain evidence="2">Rmic-2018</strain>
    </source>
</reference>
<keyword evidence="3" id="KW-1185">Reference proteome</keyword>
<proteinExistence type="predicted"/>
<sequence>MNVIPKWLLYHCAAGVYLMTMPAVASRQFGLFVHLSLASMCRVEYQLGAGDTLHTACKPPNPSCRIRDSGVSAKEIRLILRMHNSIGMLNLPLWHRHTPISAALSGRKNMMRPTREKQYWNAELAAVAQAHANQCSSEWAQKHDEANARKTAAFDAVGQSATWEAFSEDRSKRWWQAHIGKWFAEYAVCPADRIEYFRERNDGLQIGHFTQVKACREKI</sequence>
<evidence type="ECO:0000313" key="3">
    <source>
        <dbReference type="Proteomes" id="UP000821866"/>
    </source>
</evidence>
<reference evidence="2" key="2">
    <citation type="submission" date="2021-09" db="EMBL/GenBank/DDBJ databases">
        <authorList>
            <person name="Jia N."/>
            <person name="Wang J."/>
            <person name="Shi W."/>
            <person name="Du L."/>
            <person name="Sun Y."/>
            <person name="Zhan W."/>
            <person name="Jiang J."/>
            <person name="Wang Q."/>
            <person name="Zhang B."/>
            <person name="Ji P."/>
            <person name="Sakyi L.B."/>
            <person name="Cui X."/>
            <person name="Yuan T."/>
            <person name="Jiang B."/>
            <person name="Yang W."/>
            <person name="Lam T.T.-Y."/>
            <person name="Chang Q."/>
            <person name="Ding S."/>
            <person name="Wang X."/>
            <person name="Zhu J."/>
            <person name="Ruan X."/>
            <person name="Zhao L."/>
            <person name="Wei J."/>
            <person name="Que T."/>
            <person name="Du C."/>
            <person name="Cheng J."/>
            <person name="Dai P."/>
            <person name="Han X."/>
            <person name="Huang E."/>
            <person name="Gao Y."/>
            <person name="Liu J."/>
            <person name="Shao H."/>
            <person name="Ye R."/>
            <person name="Li L."/>
            <person name="Wei W."/>
            <person name="Wang X."/>
            <person name="Wang C."/>
            <person name="Huo Q."/>
            <person name="Li W."/>
            <person name="Guo W."/>
            <person name="Chen H."/>
            <person name="Chen S."/>
            <person name="Zhou L."/>
            <person name="Zhou L."/>
            <person name="Ni X."/>
            <person name="Tian J."/>
            <person name="Zhou Y."/>
            <person name="Sheng Y."/>
            <person name="Liu T."/>
            <person name="Pan Y."/>
            <person name="Xia L."/>
            <person name="Li J."/>
            <person name="Zhao F."/>
            <person name="Cao W."/>
        </authorList>
    </citation>
    <scope>NUCLEOTIDE SEQUENCE</scope>
    <source>
        <strain evidence="2">Rmic-2018</strain>
        <tissue evidence="2">Larvae</tissue>
    </source>
</reference>